<comment type="similarity">
    <text evidence="6">Belongs to the MIP/aquaporin (TC 1.A.8) family.</text>
</comment>
<organism evidence="8 9">
    <name type="scientific">Mesorhizobium denitrificans</name>
    <dbReference type="NCBI Taxonomy" id="2294114"/>
    <lineage>
        <taxon>Bacteria</taxon>
        <taxon>Pseudomonadati</taxon>
        <taxon>Pseudomonadota</taxon>
        <taxon>Alphaproteobacteria</taxon>
        <taxon>Hyphomicrobiales</taxon>
        <taxon>Phyllobacteriaceae</taxon>
        <taxon>Mesorhizobium</taxon>
    </lineage>
</organism>
<dbReference type="SUPFAM" id="SSF81338">
    <property type="entry name" value="Aquaporin-like"/>
    <property type="match status" value="1"/>
</dbReference>
<dbReference type="Gene3D" id="1.20.1080.10">
    <property type="entry name" value="Glycerol uptake facilitator protein"/>
    <property type="match status" value="2"/>
</dbReference>
<evidence type="ECO:0000313" key="8">
    <source>
        <dbReference type="EMBL" id="RFC64691.1"/>
    </source>
</evidence>
<dbReference type="PRINTS" id="PR00783">
    <property type="entry name" value="MINTRINSICP"/>
</dbReference>
<evidence type="ECO:0000256" key="3">
    <source>
        <dbReference type="ARBA" id="ARBA00022692"/>
    </source>
</evidence>
<evidence type="ECO:0000256" key="5">
    <source>
        <dbReference type="ARBA" id="ARBA00023136"/>
    </source>
</evidence>
<name>A0A371X624_9HYPH</name>
<sequence length="229" mass="23900">MAFDLPRRLMAEALGTGILVATVVGSGIMAQRLTDDTALALLGNTLPTGAILVVLIAILGPLSGAHFNPVVTLAFALRRDMAASVALAYAAAQIAGGIAGTLLAHVMFYLPIWQAAQTVRTGSGQWLAEAVAAFGLVFTILAGLRFRSDAIPWLVGLYITAAYWFTASTSFANPAVAIARAFTDTFSGIRPVDVPGFILAEFLGAVLALALAGWLLAEPKSIRQMKAAE</sequence>
<proteinExistence type="inferred from homology"/>
<feature type="transmembrane region" description="Helical" evidence="7">
    <location>
        <begin position="9"/>
        <end position="30"/>
    </location>
</feature>
<dbReference type="AlphaFoldDB" id="A0A371X624"/>
<protein>
    <submittedName>
        <fullName evidence="8">Aquaporin family protein</fullName>
    </submittedName>
</protein>
<keyword evidence="4 7" id="KW-1133">Transmembrane helix</keyword>
<dbReference type="Proteomes" id="UP000262379">
    <property type="component" value="Unassembled WGS sequence"/>
</dbReference>
<dbReference type="PANTHER" id="PTHR45724:SF13">
    <property type="entry name" value="AQUAPORIN NIP1-1-RELATED"/>
    <property type="match status" value="1"/>
</dbReference>
<dbReference type="PANTHER" id="PTHR45724">
    <property type="entry name" value="AQUAPORIN NIP2-1"/>
    <property type="match status" value="1"/>
</dbReference>
<dbReference type="GO" id="GO:0015267">
    <property type="term" value="F:channel activity"/>
    <property type="evidence" value="ECO:0007669"/>
    <property type="project" value="InterPro"/>
</dbReference>
<evidence type="ECO:0000256" key="7">
    <source>
        <dbReference type="SAM" id="Phobius"/>
    </source>
</evidence>
<dbReference type="InterPro" id="IPR023271">
    <property type="entry name" value="Aquaporin-like"/>
</dbReference>
<evidence type="ECO:0000256" key="1">
    <source>
        <dbReference type="ARBA" id="ARBA00004141"/>
    </source>
</evidence>
<keyword evidence="9" id="KW-1185">Reference proteome</keyword>
<accession>A0A371X624</accession>
<evidence type="ECO:0000256" key="4">
    <source>
        <dbReference type="ARBA" id="ARBA00022989"/>
    </source>
</evidence>
<feature type="transmembrane region" description="Helical" evidence="7">
    <location>
        <begin position="87"/>
        <end position="112"/>
    </location>
</feature>
<dbReference type="GO" id="GO:0016020">
    <property type="term" value="C:membrane"/>
    <property type="evidence" value="ECO:0007669"/>
    <property type="project" value="UniProtKB-SubCell"/>
</dbReference>
<feature type="transmembrane region" description="Helical" evidence="7">
    <location>
        <begin position="124"/>
        <end position="144"/>
    </location>
</feature>
<keyword evidence="3 6" id="KW-0812">Transmembrane</keyword>
<reference evidence="9" key="1">
    <citation type="submission" date="2018-08" db="EMBL/GenBank/DDBJ databases">
        <authorList>
            <person name="Im W.T."/>
        </authorList>
    </citation>
    <scope>NUCLEOTIDE SEQUENCE [LARGE SCALE GENOMIC DNA]</scope>
    <source>
        <strain evidence="9">LA-28</strain>
    </source>
</reference>
<comment type="subcellular location">
    <subcellularLocation>
        <location evidence="1">Membrane</location>
        <topology evidence="1">Multi-pass membrane protein</topology>
    </subcellularLocation>
</comment>
<feature type="transmembrane region" description="Helical" evidence="7">
    <location>
        <begin position="196"/>
        <end position="217"/>
    </location>
</feature>
<evidence type="ECO:0000256" key="6">
    <source>
        <dbReference type="RuleBase" id="RU000477"/>
    </source>
</evidence>
<dbReference type="EMBL" id="QURN01000018">
    <property type="protein sequence ID" value="RFC64691.1"/>
    <property type="molecule type" value="Genomic_DNA"/>
</dbReference>
<keyword evidence="5 7" id="KW-0472">Membrane</keyword>
<dbReference type="RefSeq" id="WP_116625480.1">
    <property type="nucleotide sequence ID" value="NZ_QURN01000018.1"/>
</dbReference>
<dbReference type="InterPro" id="IPR034294">
    <property type="entry name" value="Aquaporin_transptr"/>
</dbReference>
<dbReference type="Pfam" id="PF00230">
    <property type="entry name" value="MIP"/>
    <property type="match status" value="1"/>
</dbReference>
<keyword evidence="2 6" id="KW-0813">Transport</keyword>
<evidence type="ECO:0000256" key="2">
    <source>
        <dbReference type="ARBA" id="ARBA00022448"/>
    </source>
</evidence>
<feature type="transmembrane region" description="Helical" evidence="7">
    <location>
        <begin position="50"/>
        <end position="75"/>
    </location>
</feature>
<gene>
    <name evidence="8" type="ORF">DY251_18940</name>
</gene>
<dbReference type="InterPro" id="IPR000425">
    <property type="entry name" value="MIP"/>
</dbReference>
<evidence type="ECO:0000313" key="9">
    <source>
        <dbReference type="Proteomes" id="UP000262379"/>
    </source>
</evidence>
<comment type="caution">
    <text evidence="8">The sequence shown here is derived from an EMBL/GenBank/DDBJ whole genome shotgun (WGS) entry which is preliminary data.</text>
</comment>
<feature type="transmembrane region" description="Helical" evidence="7">
    <location>
        <begin position="151"/>
        <end position="176"/>
    </location>
</feature>